<dbReference type="AlphaFoldDB" id="A0A330GVN2"/>
<dbReference type="InterPro" id="IPR039760">
    <property type="entry name" value="MOFRL_protein"/>
</dbReference>
<dbReference type="EMBL" id="QMBQ01000004">
    <property type="protein sequence ID" value="RAZ76317.1"/>
    <property type="molecule type" value="Genomic_DNA"/>
</dbReference>
<dbReference type="SUPFAM" id="SSF82544">
    <property type="entry name" value="GckA/TtuD-like"/>
    <property type="match status" value="1"/>
</dbReference>
<reference evidence="3 4" key="2">
    <citation type="submission" date="2018-07" db="EMBL/GenBank/DDBJ databases">
        <title>Diversity of Mesorhizobium strains in Brazil.</title>
        <authorList>
            <person name="Helene L.C.F."/>
            <person name="Dall'Agnol R."/>
            <person name="Delamuta J.R.M."/>
            <person name="Hungria M."/>
        </authorList>
    </citation>
    <scope>NUCLEOTIDE SEQUENCE [LARGE SCALE GENOMIC DNA]</scope>
    <source>
        <strain evidence="3 4">CNPSo 3140</strain>
    </source>
</reference>
<dbReference type="Pfam" id="PF13660">
    <property type="entry name" value="DUF4147"/>
    <property type="match status" value="1"/>
</dbReference>
<organism evidence="3 4">
    <name type="scientific">Mesorhizobium atlanticum</name>
    <dbReference type="NCBI Taxonomy" id="2233532"/>
    <lineage>
        <taxon>Bacteria</taxon>
        <taxon>Pseudomonadati</taxon>
        <taxon>Pseudomonadota</taxon>
        <taxon>Alphaproteobacteria</taxon>
        <taxon>Hyphomicrobiales</taxon>
        <taxon>Phyllobacteriaceae</taxon>
        <taxon>Mesorhizobium</taxon>
    </lineage>
</organism>
<keyword evidence="4" id="KW-1185">Reference proteome</keyword>
<keyword evidence="3" id="KW-0808">Transferase</keyword>
<dbReference type="InterPro" id="IPR037035">
    <property type="entry name" value="GK-like_C_sf"/>
</dbReference>
<evidence type="ECO:0000259" key="2">
    <source>
        <dbReference type="Pfam" id="PF13660"/>
    </source>
</evidence>
<dbReference type="InterPro" id="IPR007835">
    <property type="entry name" value="MOFRL"/>
</dbReference>
<accession>A0A330GVN2</accession>
<evidence type="ECO:0000259" key="1">
    <source>
        <dbReference type="Pfam" id="PF05161"/>
    </source>
</evidence>
<dbReference type="InterPro" id="IPR025286">
    <property type="entry name" value="MOFRL_assoc_dom"/>
</dbReference>
<dbReference type="Gene3D" id="3.40.1480.10">
    <property type="entry name" value="MOFRL domain"/>
    <property type="match status" value="1"/>
</dbReference>
<dbReference type="PANTHER" id="PTHR12227:SF0">
    <property type="entry name" value="GLYCERATE KINASE"/>
    <property type="match status" value="1"/>
</dbReference>
<dbReference type="GO" id="GO:0008887">
    <property type="term" value="F:glycerate kinase activity"/>
    <property type="evidence" value="ECO:0007669"/>
    <property type="project" value="InterPro"/>
</dbReference>
<protein>
    <submittedName>
        <fullName evidence="3">Glycerate kinase</fullName>
    </submittedName>
</protein>
<feature type="domain" description="MOFRL-associated" evidence="2">
    <location>
        <begin position="9"/>
        <end position="228"/>
    </location>
</feature>
<evidence type="ECO:0000313" key="4">
    <source>
        <dbReference type="Proteomes" id="UP000251956"/>
    </source>
</evidence>
<reference evidence="4" key="1">
    <citation type="submission" date="2018-06" db="EMBL/GenBank/DDBJ databases">
        <authorList>
            <person name="Helene L.C."/>
            <person name="Dall'Agnol R."/>
            <person name="Delamuta J.R."/>
            <person name="Hungria M."/>
        </authorList>
    </citation>
    <scope>NUCLEOTIDE SEQUENCE [LARGE SCALE GENOMIC DNA]</scope>
    <source>
        <strain evidence="4">CNPSo 3140</strain>
    </source>
</reference>
<dbReference type="RefSeq" id="WP_112128325.1">
    <property type="nucleotide sequence ID" value="NZ_QMBQ01000004.1"/>
</dbReference>
<sequence>MTDPKSFLISIFNAAVAAADPEKTIRNHLPAKPKGRTIVIGAGKGSAQMAAAFEKVWDGPIDGLVVTRYGYGARCERIEIIEAAHPVPDAAGLEASRRLLEKVRGLTSDDLVIALISGGGSALLPSPAPGLTLADEIAVNEALLASGAPIAAMNTIRKHVSTIKGGRLAAAAHPARVVSLVVSDIPGDNPALVASGPTVPDTGSRADALASIAAYGMKLPASVMAHIQSPAADAPRPDDPRFAGNEVHLTASAGVSLEAAAAEAKRQGIEAVILSDAIEGEAREVGGVHAAIAREVATRSRPFAKPVLILSGGETTVTLRAKGKGGRNSEFLLAFAIGIDGVEGIHALAADTDGIDGSENNAGAFADGSTVSRMRAAGVDAKAMLAGNNAWTAFNAVGDLFAPGPTGTNVNDLRAILVR</sequence>
<dbReference type="Proteomes" id="UP000251956">
    <property type="component" value="Unassembled WGS sequence"/>
</dbReference>
<feature type="domain" description="MOFRL" evidence="1">
    <location>
        <begin position="308"/>
        <end position="412"/>
    </location>
</feature>
<dbReference type="PANTHER" id="PTHR12227">
    <property type="entry name" value="GLYCERATE KINASE"/>
    <property type="match status" value="1"/>
</dbReference>
<dbReference type="Gene3D" id="3.40.50.10180">
    <property type="entry name" value="Glycerate kinase, MOFRL-like N-terminal domain"/>
    <property type="match status" value="1"/>
</dbReference>
<comment type="caution">
    <text evidence="3">The sequence shown here is derived from an EMBL/GenBank/DDBJ whole genome shotgun (WGS) entry which is preliminary data.</text>
</comment>
<dbReference type="GO" id="GO:0005737">
    <property type="term" value="C:cytoplasm"/>
    <property type="evidence" value="ECO:0007669"/>
    <property type="project" value="TreeGrafter"/>
</dbReference>
<name>A0A330GVN2_9HYPH</name>
<dbReference type="Pfam" id="PF05161">
    <property type="entry name" value="MOFRL"/>
    <property type="match status" value="1"/>
</dbReference>
<gene>
    <name evidence="3" type="ORF">DPM35_16615</name>
</gene>
<evidence type="ECO:0000313" key="3">
    <source>
        <dbReference type="EMBL" id="RAZ76317.1"/>
    </source>
</evidence>
<dbReference type="InterPro" id="IPR038614">
    <property type="entry name" value="GK_N_sf"/>
</dbReference>
<keyword evidence="3" id="KW-0418">Kinase</keyword>
<dbReference type="OrthoDB" id="9766552at2"/>
<proteinExistence type="predicted"/>